<gene>
    <name evidence="5" type="primary">fliE</name>
    <name evidence="7" type="ORF">BN874_1530012</name>
</gene>
<dbReference type="PRINTS" id="PR01006">
    <property type="entry name" value="FLGHOOKFLIE"/>
</dbReference>
<dbReference type="OrthoDB" id="8909229at2"/>
<dbReference type="Pfam" id="PF02049">
    <property type="entry name" value="FliE"/>
    <property type="match status" value="1"/>
</dbReference>
<evidence type="ECO:0000256" key="3">
    <source>
        <dbReference type="ARBA" id="ARBA00018024"/>
    </source>
</evidence>
<keyword evidence="4 5" id="KW-0975">Bacterial flagellum</keyword>
<comment type="caution">
    <text evidence="7">The sequence shown here is derived from an EMBL/GenBank/DDBJ whole genome shotgun (WGS) entry which is preliminary data.</text>
</comment>
<organism evidence="7 8">
    <name type="scientific">Candidatus Contendobacter odensis Run_B_J11</name>
    <dbReference type="NCBI Taxonomy" id="1400861"/>
    <lineage>
        <taxon>Bacteria</taxon>
        <taxon>Pseudomonadati</taxon>
        <taxon>Pseudomonadota</taxon>
        <taxon>Gammaproteobacteria</taxon>
        <taxon>Candidatus Competibacteraceae</taxon>
        <taxon>Candidatus Contendibacter</taxon>
    </lineage>
</organism>
<dbReference type="HAMAP" id="MF_00724">
    <property type="entry name" value="FliE"/>
    <property type="match status" value="1"/>
</dbReference>
<dbReference type="GO" id="GO:0071973">
    <property type="term" value="P:bacterial-type flagellum-dependent cell motility"/>
    <property type="evidence" value="ECO:0007669"/>
    <property type="project" value="InterPro"/>
</dbReference>
<proteinExistence type="inferred from homology"/>
<dbReference type="EMBL" id="CBTK010000061">
    <property type="protein sequence ID" value="CDH44164.1"/>
    <property type="molecule type" value="Genomic_DNA"/>
</dbReference>
<evidence type="ECO:0000313" key="8">
    <source>
        <dbReference type="Proteomes" id="UP000019184"/>
    </source>
</evidence>
<dbReference type="GO" id="GO:0003774">
    <property type="term" value="F:cytoskeletal motor activity"/>
    <property type="evidence" value="ECO:0007669"/>
    <property type="project" value="InterPro"/>
</dbReference>
<evidence type="ECO:0000256" key="1">
    <source>
        <dbReference type="ARBA" id="ARBA00004117"/>
    </source>
</evidence>
<keyword evidence="8" id="KW-1185">Reference proteome</keyword>
<dbReference type="GO" id="GO:0009425">
    <property type="term" value="C:bacterial-type flagellum basal body"/>
    <property type="evidence" value="ECO:0007669"/>
    <property type="project" value="UniProtKB-SubCell"/>
</dbReference>
<sequence length="109" mass="11638">MTAVTTTNPPMIGLHGLSDPARTSSPLPGADAPTLAGDDFASVFKSMLADVNQSQQQSTQLAASFERGQNQDLAGVMIAQQKSRLAFQTTLQVRNKLVSAYQDIMNMPV</sequence>
<dbReference type="AlphaFoldDB" id="A0A7U7G9G3"/>
<accession>A0A7U7G9G3</accession>
<dbReference type="PANTHER" id="PTHR34653">
    <property type="match status" value="1"/>
</dbReference>
<evidence type="ECO:0000256" key="5">
    <source>
        <dbReference type="HAMAP-Rule" id="MF_00724"/>
    </source>
</evidence>
<dbReference type="InterPro" id="IPR001624">
    <property type="entry name" value="FliE"/>
</dbReference>
<dbReference type="NCBIfam" id="TIGR00205">
    <property type="entry name" value="fliE"/>
    <property type="match status" value="1"/>
</dbReference>
<comment type="subcellular location">
    <subcellularLocation>
        <location evidence="1 5">Bacterial flagellum basal body</location>
    </subcellularLocation>
</comment>
<keyword evidence="7" id="KW-0282">Flagellum</keyword>
<keyword evidence="7" id="KW-0966">Cell projection</keyword>
<comment type="similarity">
    <text evidence="2 5">Belongs to the FliE family.</text>
</comment>
<dbReference type="RefSeq" id="WP_051497448.1">
    <property type="nucleotide sequence ID" value="NZ_CBTK010000061.1"/>
</dbReference>
<protein>
    <recommendedName>
        <fullName evidence="3 5">Flagellar hook-basal body complex protein FliE</fullName>
    </recommendedName>
</protein>
<dbReference type="Proteomes" id="UP000019184">
    <property type="component" value="Unassembled WGS sequence"/>
</dbReference>
<name>A0A7U7G9G3_9GAMM</name>
<evidence type="ECO:0000256" key="6">
    <source>
        <dbReference type="SAM" id="MobiDB-lite"/>
    </source>
</evidence>
<keyword evidence="7" id="KW-0969">Cilium</keyword>
<feature type="region of interest" description="Disordered" evidence="6">
    <location>
        <begin position="1"/>
        <end position="32"/>
    </location>
</feature>
<dbReference type="GO" id="GO:0005198">
    <property type="term" value="F:structural molecule activity"/>
    <property type="evidence" value="ECO:0007669"/>
    <property type="project" value="UniProtKB-UniRule"/>
</dbReference>
<dbReference type="PANTHER" id="PTHR34653:SF1">
    <property type="entry name" value="FLAGELLAR HOOK-BASAL BODY COMPLEX PROTEIN FLIE"/>
    <property type="match status" value="1"/>
</dbReference>
<reference evidence="7 8" key="1">
    <citation type="journal article" date="2014" name="ISME J.">
        <title>Candidatus Competibacter-lineage genomes retrieved from metagenomes reveal functional metabolic diversity.</title>
        <authorList>
            <person name="McIlroy S.J."/>
            <person name="Albertsen M."/>
            <person name="Andresen E.K."/>
            <person name="Saunders A.M."/>
            <person name="Kristiansen R."/>
            <person name="Stokholm-Bjerregaard M."/>
            <person name="Nielsen K.L."/>
            <person name="Nielsen P.H."/>
        </authorList>
    </citation>
    <scope>NUCLEOTIDE SEQUENCE [LARGE SCALE GENOMIC DNA]</scope>
    <source>
        <strain evidence="7 8">Run_B_J11</strain>
    </source>
</reference>
<evidence type="ECO:0000256" key="4">
    <source>
        <dbReference type="ARBA" id="ARBA00023143"/>
    </source>
</evidence>
<evidence type="ECO:0000256" key="2">
    <source>
        <dbReference type="ARBA" id="ARBA00009272"/>
    </source>
</evidence>
<evidence type="ECO:0000313" key="7">
    <source>
        <dbReference type="EMBL" id="CDH44164.1"/>
    </source>
</evidence>